<dbReference type="NCBIfam" id="NF011984">
    <property type="entry name" value="PRK15446.1-5"/>
    <property type="match status" value="1"/>
</dbReference>
<dbReference type="PANTHER" id="PTHR43135">
    <property type="entry name" value="ALPHA-D-RIBOSE 1-METHYLPHOSPHONATE 5-TRIPHOSPHATE DIPHOSPHATASE"/>
    <property type="match status" value="1"/>
</dbReference>
<dbReference type="RefSeq" id="WP_109580426.1">
    <property type="nucleotide sequence ID" value="NZ_QGGT01000001.1"/>
</dbReference>
<evidence type="ECO:0000313" key="3">
    <source>
        <dbReference type="EMBL" id="PWK36615.1"/>
    </source>
</evidence>
<dbReference type="SUPFAM" id="SSF51338">
    <property type="entry name" value="Composite domain of metallo-dependent hydrolases"/>
    <property type="match status" value="1"/>
</dbReference>
<dbReference type="Proteomes" id="UP000245754">
    <property type="component" value="Unassembled WGS sequence"/>
</dbReference>
<dbReference type="InterPro" id="IPR011059">
    <property type="entry name" value="Metal-dep_hydrolase_composite"/>
</dbReference>
<keyword evidence="4" id="KW-1185">Reference proteome</keyword>
<comment type="caution">
    <text evidence="3">The sequence shown here is derived from an EMBL/GenBank/DDBJ whole genome shotgun (WGS) entry which is preliminary data.</text>
</comment>
<evidence type="ECO:0000313" key="4">
    <source>
        <dbReference type="Proteomes" id="UP000245754"/>
    </source>
</evidence>
<feature type="compositionally biased region" description="Basic and acidic residues" evidence="1">
    <location>
        <begin position="389"/>
        <end position="401"/>
    </location>
</feature>
<dbReference type="PIRSF" id="PIRSF038971">
    <property type="entry name" value="PhnM"/>
    <property type="match status" value="1"/>
</dbReference>
<evidence type="ECO:0000259" key="2">
    <source>
        <dbReference type="Pfam" id="PF01979"/>
    </source>
</evidence>
<feature type="domain" description="Amidohydrolase-related" evidence="2">
    <location>
        <begin position="226"/>
        <end position="379"/>
    </location>
</feature>
<dbReference type="SUPFAM" id="SSF51556">
    <property type="entry name" value="Metallo-dependent hydrolases"/>
    <property type="match status" value="1"/>
</dbReference>
<dbReference type="InterPro" id="IPR012696">
    <property type="entry name" value="PhnM"/>
</dbReference>
<organism evidence="3 4">
    <name type="scientific">Cupriavidus plantarum</name>
    <dbReference type="NCBI Taxonomy" id="942865"/>
    <lineage>
        <taxon>Bacteria</taxon>
        <taxon>Pseudomonadati</taxon>
        <taxon>Pseudomonadota</taxon>
        <taxon>Betaproteobacteria</taxon>
        <taxon>Burkholderiales</taxon>
        <taxon>Burkholderiaceae</taxon>
        <taxon>Cupriavidus</taxon>
    </lineage>
</organism>
<dbReference type="EMBL" id="QGGT01000001">
    <property type="protein sequence ID" value="PWK36615.1"/>
    <property type="molecule type" value="Genomic_DNA"/>
</dbReference>
<name>A0A316EXM7_9BURK</name>
<protein>
    <submittedName>
        <fullName evidence="3">Alpha-D-ribose 1-methylphosphonate 5-triphosphate diphosphatase</fullName>
    </submittedName>
</protein>
<dbReference type="NCBIfam" id="NF011990">
    <property type="entry name" value="PRK15446.2-6"/>
    <property type="match status" value="1"/>
</dbReference>
<dbReference type="InterPro" id="IPR006680">
    <property type="entry name" value="Amidohydro-rel"/>
</dbReference>
<feature type="region of interest" description="Disordered" evidence="1">
    <location>
        <begin position="389"/>
        <end position="410"/>
    </location>
</feature>
<dbReference type="InterPro" id="IPR032466">
    <property type="entry name" value="Metal_Hydrolase"/>
</dbReference>
<evidence type="ECO:0000256" key="1">
    <source>
        <dbReference type="SAM" id="MobiDB-lite"/>
    </source>
</evidence>
<dbReference type="InterPro" id="IPR051781">
    <property type="entry name" value="Metallo-dep_Hydrolase"/>
</dbReference>
<dbReference type="Pfam" id="PF01979">
    <property type="entry name" value="Amidohydro_1"/>
    <property type="match status" value="1"/>
</dbReference>
<gene>
    <name evidence="3" type="ORF">C7419_101473</name>
</gene>
<dbReference type="PANTHER" id="PTHR43135:SF3">
    <property type="entry name" value="ALPHA-D-RIBOSE 1-METHYLPHOSPHONATE 5-TRIPHOSPHATE DIPHOSPHATASE"/>
    <property type="match status" value="1"/>
</dbReference>
<dbReference type="Gene3D" id="2.30.40.10">
    <property type="entry name" value="Urease, subunit C, domain 1"/>
    <property type="match status" value="1"/>
</dbReference>
<reference evidence="3 4" key="1">
    <citation type="submission" date="2018-05" db="EMBL/GenBank/DDBJ databases">
        <title>Genomic Encyclopedia of Type Strains, Phase IV (KMG-V): Genome sequencing to study the core and pangenomes of soil and plant-associated prokaryotes.</title>
        <authorList>
            <person name="Whitman W."/>
        </authorList>
    </citation>
    <scope>NUCLEOTIDE SEQUENCE [LARGE SCALE GENOMIC DNA]</scope>
    <source>
        <strain evidence="3 4">SLV-132</strain>
    </source>
</reference>
<accession>A0A316EXM7</accession>
<dbReference type="NCBIfam" id="NF011989">
    <property type="entry name" value="PRK15446.2-5"/>
    <property type="match status" value="1"/>
</dbReference>
<dbReference type="NCBIfam" id="NF011987">
    <property type="entry name" value="PRK15446.2-3"/>
    <property type="match status" value="1"/>
</dbReference>
<sequence length="410" mass="43689">MSTSYLTHATLVLPDRLLDDSALLIEDGHIVAIEPDAAQVPSRANVIDLRGHTVMPGLIDVHCDAIEKEVEPRAGVLFPLDFAVAQVDRRNAAAGITTPYHALSFASNQFGVRNNDTAATLVRTVAAFNDHALVDNRIHCRYEVTDPAAVPVLEALMEEGVVDLLSVMDHSPGQGQFKTVEAYLAYMMGNHGMTREEAADAVAKKQAELDGAPERVNRLLARARQHGIPTASHDDDSPERIAAMHALGVRMSEFPINVETARAATDVALPTILGAPNVLRGKSQSGSMRALDAILAGVAGILCSDYQPSTLIAAAFAAARLAEMPLYEALRLATSNPADACGLTDRGRLRPGARADVIAVSTVAGQPLVTHTWSAGRLVFAAGYPNTRIDADRDHPHDRARQPAPQAAIA</sequence>
<dbReference type="GO" id="GO:0019700">
    <property type="term" value="P:organic phosphonate catabolic process"/>
    <property type="evidence" value="ECO:0007669"/>
    <property type="project" value="InterPro"/>
</dbReference>
<dbReference type="GO" id="GO:0016810">
    <property type="term" value="F:hydrolase activity, acting on carbon-nitrogen (but not peptide) bonds"/>
    <property type="evidence" value="ECO:0007669"/>
    <property type="project" value="InterPro"/>
</dbReference>
<dbReference type="Gene3D" id="3.20.20.140">
    <property type="entry name" value="Metal-dependent hydrolases"/>
    <property type="match status" value="2"/>
</dbReference>
<dbReference type="AlphaFoldDB" id="A0A316EXM7"/>
<proteinExistence type="predicted"/>